<accession>A0ACB9H8U4</accession>
<sequence>MRLKRMYVYERIYLLVKTWFVGRFFCYVVNWYYKYRWGHVRWPNDALYQFFSSSDELWGVRAMSRWFIPFNVVLATMSGNIGNQARASASRSLSVNLPPPFVDSSKCEYVPPLHANSLKNTREIYMFPPYLSTTSSSMAIPTTLSAAVSPSCLSSKSLKHIHLTCPKTTISLSKSNFIPLSINRLKPINLAPSRKPISFICGSSSTVSTSTTNYEFSDDSNEVELRLFLGDESIQSSKDVIVDIDEKFLTIKTKQDGSFRTAMEISLYEKIKPAETIWLLDDDQLVVNLKKQDPDVKWPDITETWESLTVGVLQLLKGTSIYLVGESSEINHKISRELAVGLGYTPLNTEELLETFTKQTVDSLAITEGSNAVAEAEGAILESLSSHIRSVVATIGGRHGAAARGERWRHLYAGFTVWLSQSEAKDEAAAKEEARMNIQGGGGDGGGGEGFCNADVVVKIGGWDSDYSKAVAQATLSALKQLILSDKKLPGKKGLYIRLGCRGDWPNIKPPGWDPSSGTGAM</sequence>
<reference evidence="2" key="1">
    <citation type="journal article" date="2022" name="Mol. Ecol. Resour.">
        <title>The genomes of chicory, endive, great burdock and yacon provide insights into Asteraceae palaeo-polyploidization history and plant inulin production.</title>
        <authorList>
            <person name="Fan W."/>
            <person name="Wang S."/>
            <person name="Wang H."/>
            <person name="Wang A."/>
            <person name="Jiang F."/>
            <person name="Liu H."/>
            <person name="Zhao H."/>
            <person name="Xu D."/>
            <person name="Zhang Y."/>
        </authorList>
    </citation>
    <scope>NUCLEOTIDE SEQUENCE [LARGE SCALE GENOMIC DNA]</scope>
    <source>
        <strain evidence="2">cv. Punajuju</strain>
    </source>
</reference>
<comment type="caution">
    <text evidence="1">The sequence shown here is derived from an EMBL/GenBank/DDBJ whole genome shotgun (WGS) entry which is preliminary data.</text>
</comment>
<proteinExistence type="predicted"/>
<reference evidence="1 2" key="2">
    <citation type="journal article" date="2022" name="Mol. Ecol. Resour.">
        <title>The genomes of chicory, endive, great burdock and yacon provide insights into Asteraceae paleo-polyploidization history and plant inulin production.</title>
        <authorList>
            <person name="Fan W."/>
            <person name="Wang S."/>
            <person name="Wang H."/>
            <person name="Wang A."/>
            <person name="Jiang F."/>
            <person name="Liu H."/>
            <person name="Zhao H."/>
            <person name="Xu D."/>
            <person name="Zhang Y."/>
        </authorList>
    </citation>
    <scope>NUCLEOTIDE SEQUENCE [LARGE SCALE GENOMIC DNA]</scope>
    <source>
        <strain evidence="2">cv. Punajuju</strain>
        <tissue evidence="1">Leaves</tissue>
    </source>
</reference>
<dbReference type="Proteomes" id="UP001055811">
    <property type="component" value="Linkage Group LG01"/>
</dbReference>
<name>A0ACB9H8U4_CICIN</name>
<keyword evidence="2" id="KW-1185">Reference proteome</keyword>
<organism evidence="1 2">
    <name type="scientific">Cichorium intybus</name>
    <name type="common">Chicory</name>
    <dbReference type="NCBI Taxonomy" id="13427"/>
    <lineage>
        <taxon>Eukaryota</taxon>
        <taxon>Viridiplantae</taxon>
        <taxon>Streptophyta</taxon>
        <taxon>Embryophyta</taxon>
        <taxon>Tracheophyta</taxon>
        <taxon>Spermatophyta</taxon>
        <taxon>Magnoliopsida</taxon>
        <taxon>eudicotyledons</taxon>
        <taxon>Gunneridae</taxon>
        <taxon>Pentapetalae</taxon>
        <taxon>asterids</taxon>
        <taxon>campanulids</taxon>
        <taxon>Asterales</taxon>
        <taxon>Asteraceae</taxon>
        <taxon>Cichorioideae</taxon>
        <taxon>Cichorieae</taxon>
        <taxon>Cichoriinae</taxon>
        <taxon>Cichorium</taxon>
    </lineage>
</organism>
<protein>
    <submittedName>
        <fullName evidence="1">Uncharacterized protein</fullName>
    </submittedName>
</protein>
<dbReference type="EMBL" id="CM042009">
    <property type="protein sequence ID" value="KAI3792293.1"/>
    <property type="molecule type" value="Genomic_DNA"/>
</dbReference>
<evidence type="ECO:0000313" key="2">
    <source>
        <dbReference type="Proteomes" id="UP001055811"/>
    </source>
</evidence>
<evidence type="ECO:0000313" key="1">
    <source>
        <dbReference type="EMBL" id="KAI3792293.1"/>
    </source>
</evidence>
<gene>
    <name evidence="1" type="ORF">L2E82_06168</name>
</gene>